<dbReference type="EMBL" id="JBJJXI010000169">
    <property type="protein sequence ID" value="KAL3384763.1"/>
    <property type="molecule type" value="Genomic_DNA"/>
</dbReference>
<feature type="compositionally biased region" description="Polar residues" evidence="7">
    <location>
        <begin position="85"/>
        <end position="106"/>
    </location>
</feature>
<feature type="compositionally biased region" description="Low complexity" evidence="7">
    <location>
        <begin position="527"/>
        <end position="538"/>
    </location>
</feature>
<feature type="compositionally biased region" description="Polar residues" evidence="7">
    <location>
        <begin position="290"/>
        <end position="299"/>
    </location>
</feature>
<feature type="domain" description="Transcriptional repressor p66 coiled-coil MBD2-interaction" evidence="8">
    <location>
        <begin position="162"/>
        <end position="202"/>
    </location>
</feature>
<dbReference type="GO" id="GO:0005634">
    <property type="term" value="C:nucleus"/>
    <property type="evidence" value="ECO:0007669"/>
    <property type="project" value="UniProtKB-SubCell"/>
</dbReference>
<feature type="compositionally biased region" description="Basic and acidic residues" evidence="7">
    <location>
        <begin position="107"/>
        <end position="133"/>
    </location>
</feature>
<evidence type="ECO:0000256" key="3">
    <source>
        <dbReference type="ARBA" id="ARBA00023054"/>
    </source>
</evidence>
<keyword evidence="5" id="KW-0539">Nucleus</keyword>
<keyword evidence="4" id="KW-0804">Transcription</keyword>
<comment type="subcellular location">
    <subcellularLocation>
        <location evidence="1">Nucleus</location>
    </subcellularLocation>
</comment>
<feature type="compositionally biased region" description="Basic and acidic residues" evidence="7">
    <location>
        <begin position="300"/>
        <end position="309"/>
    </location>
</feature>
<dbReference type="InterPro" id="IPR040386">
    <property type="entry name" value="P66"/>
</dbReference>
<feature type="region of interest" description="Disordered" evidence="7">
    <location>
        <begin position="507"/>
        <end position="558"/>
    </location>
</feature>
<gene>
    <name evidence="9" type="ORF">TKK_019574</name>
</gene>
<feature type="compositionally biased region" description="Polar residues" evidence="7">
    <location>
        <begin position="265"/>
        <end position="275"/>
    </location>
</feature>
<proteinExistence type="predicted"/>
<feature type="compositionally biased region" description="Basic and acidic residues" evidence="7">
    <location>
        <begin position="439"/>
        <end position="448"/>
    </location>
</feature>
<evidence type="ECO:0000256" key="5">
    <source>
        <dbReference type="ARBA" id="ARBA00023242"/>
    </source>
</evidence>
<evidence type="ECO:0000313" key="9">
    <source>
        <dbReference type="EMBL" id="KAL3384763.1"/>
    </source>
</evidence>
<organism evidence="9 10">
    <name type="scientific">Trichogramma kaykai</name>
    <dbReference type="NCBI Taxonomy" id="54128"/>
    <lineage>
        <taxon>Eukaryota</taxon>
        <taxon>Metazoa</taxon>
        <taxon>Ecdysozoa</taxon>
        <taxon>Arthropoda</taxon>
        <taxon>Hexapoda</taxon>
        <taxon>Insecta</taxon>
        <taxon>Pterygota</taxon>
        <taxon>Neoptera</taxon>
        <taxon>Endopterygota</taxon>
        <taxon>Hymenoptera</taxon>
        <taxon>Apocrita</taxon>
        <taxon>Proctotrupomorpha</taxon>
        <taxon>Chalcidoidea</taxon>
        <taxon>Trichogrammatidae</taxon>
        <taxon>Trichogramma</taxon>
    </lineage>
</organism>
<evidence type="ECO:0000313" key="10">
    <source>
        <dbReference type="Proteomes" id="UP001627154"/>
    </source>
</evidence>
<evidence type="ECO:0000256" key="6">
    <source>
        <dbReference type="SAM" id="Coils"/>
    </source>
</evidence>
<reference evidence="9 10" key="1">
    <citation type="journal article" date="2024" name="bioRxiv">
        <title>A reference genome for Trichogramma kaykai: A tiny desert-dwelling parasitoid wasp with competing sex-ratio distorters.</title>
        <authorList>
            <person name="Culotta J."/>
            <person name="Lindsey A.R."/>
        </authorList>
    </citation>
    <scope>NUCLEOTIDE SEQUENCE [LARGE SCALE GENOMIC DNA]</scope>
    <source>
        <strain evidence="9 10">KSX58</strain>
    </source>
</reference>
<dbReference type="PANTHER" id="PTHR13455:SF7">
    <property type="entry name" value="SIMJANG, ISOFORM E"/>
    <property type="match status" value="1"/>
</dbReference>
<evidence type="ECO:0000256" key="1">
    <source>
        <dbReference type="ARBA" id="ARBA00004123"/>
    </source>
</evidence>
<dbReference type="PANTHER" id="PTHR13455">
    <property type="entry name" value="TRANSCRIPTIONAL REPRESSOR P66-RELATED"/>
    <property type="match status" value="1"/>
</dbReference>
<comment type="caution">
    <text evidence="9">The sequence shown here is derived from an EMBL/GenBank/DDBJ whole genome shotgun (WGS) entry which is preliminary data.</text>
</comment>
<feature type="region of interest" description="Disordered" evidence="7">
    <location>
        <begin position="85"/>
        <end position="147"/>
    </location>
</feature>
<keyword evidence="3 6" id="KW-0175">Coiled coil</keyword>
<keyword evidence="2" id="KW-0805">Transcription regulation</keyword>
<feature type="compositionally biased region" description="Polar residues" evidence="7">
    <location>
        <begin position="671"/>
        <end position="681"/>
    </location>
</feature>
<evidence type="ECO:0000256" key="4">
    <source>
        <dbReference type="ARBA" id="ARBA00023163"/>
    </source>
</evidence>
<dbReference type="Pfam" id="PF16563">
    <property type="entry name" value="P66_CC"/>
    <property type="match status" value="1"/>
</dbReference>
<sequence>MYHFTFVYIEVNDLLEFFFVTDYCTMEYETDVVDLSVGNSRRESPSISLNLIPASSNATNSATNEPRAVPLNLGGNCINNINTESNMPKASRNIQNSSRGILANQSRNERQTRRNLRPRTERSYAESPDEHRMNGYLNGSLTNDNEKDDAIEMHPIKELTPEELEEKEKQLRKLREEVRTEEMLLVLLKKIKQSQLKENIAAVPKVPTKVPPPPVTMSPVPPPSQHGHRTGKGPPPLLRGQPAPSRGSTSMHGPPPGMLMPPTVGRNSMSSTGMASNMVIPQPPHPRGRNTVNTSSSYHSADRTERSTKDPMPSPAHQVHLKLIGSQDNKSAVPHTPVMPDQERTREDPQTPVQRQAAAKQALRKQLEKTLLQIPPPKPPPPEMHFIPSPSNPEFVYLLGLEHVVDYITKVPPTPPPSEPFECTQCKTDFTTLWKWEKPASSNKKDGQTGHATFQKPSAGPRDPRVICEHCVTTNVKKALKAEHTNRLKTAFVKALKQEKEIDERLAQTTSASPDPPVQIPVLPKSVPKVPTPTRRSTPPVPPQQMPQTSATPPASKALQDQQALAKLVESSKYGHPGFANVAAAAAQQLQQQLLRELSKSSAVGGLNQHQPLPAHMMNPFNPLLYPYQIAHQMAQASAQNNASKNLAAELHRHTADVHRQYLLDMIPSQVAQNQSNQTPSRAHPHNWKT</sequence>
<feature type="region of interest" description="Disordered" evidence="7">
    <location>
        <begin position="671"/>
        <end position="690"/>
    </location>
</feature>
<evidence type="ECO:0000256" key="2">
    <source>
        <dbReference type="ARBA" id="ARBA00023015"/>
    </source>
</evidence>
<dbReference type="Proteomes" id="UP001627154">
    <property type="component" value="Unassembled WGS sequence"/>
</dbReference>
<feature type="compositionally biased region" description="Pro residues" evidence="7">
    <location>
        <begin position="209"/>
        <end position="224"/>
    </location>
</feature>
<feature type="region of interest" description="Disordered" evidence="7">
    <location>
        <begin position="439"/>
        <end position="463"/>
    </location>
</feature>
<evidence type="ECO:0000256" key="7">
    <source>
        <dbReference type="SAM" id="MobiDB-lite"/>
    </source>
</evidence>
<keyword evidence="10" id="KW-1185">Reference proteome</keyword>
<feature type="compositionally biased region" description="Polar residues" evidence="7">
    <location>
        <begin position="549"/>
        <end position="558"/>
    </location>
</feature>
<name>A0ABD2VVU3_9HYME</name>
<dbReference type="Gene3D" id="6.10.250.1650">
    <property type="match status" value="1"/>
</dbReference>
<dbReference type="AlphaFoldDB" id="A0ABD2VVU3"/>
<accession>A0ABD2VVU3</accession>
<feature type="coiled-coil region" evidence="6">
    <location>
        <begin position="157"/>
        <end position="184"/>
    </location>
</feature>
<dbReference type="InterPro" id="IPR032346">
    <property type="entry name" value="P66_CC"/>
</dbReference>
<evidence type="ECO:0000259" key="8">
    <source>
        <dbReference type="Pfam" id="PF16563"/>
    </source>
</evidence>
<feature type="region of interest" description="Disordered" evidence="7">
    <location>
        <begin position="204"/>
        <end position="357"/>
    </location>
</feature>
<protein>
    <recommendedName>
        <fullName evidence="8">Transcriptional repressor p66 coiled-coil MBD2-interaction domain-containing protein</fullName>
    </recommendedName>
</protein>